<dbReference type="GO" id="GO:0016874">
    <property type="term" value="F:ligase activity"/>
    <property type="evidence" value="ECO:0007669"/>
    <property type="project" value="UniProtKB-KW"/>
</dbReference>
<evidence type="ECO:0000313" key="2">
    <source>
        <dbReference type="EMBL" id="SEI98021.1"/>
    </source>
</evidence>
<keyword evidence="3" id="KW-1185">Reference proteome</keyword>
<dbReference type="STRING" id="1073996.SAMN05444271_11477"/>
<proteinExistence type="predicted"/>
<dbReference type="AlphaFoldDB" id="A0A1H6V0H8"/>
<dbReference type="Proteomes" id="UP000198888">
    <property type="component" value="Unassembled WGS sequence"/>
</dbReference>
<dbReference type="SUPFAM" id="SSF55681">
    <property type="entry name" value="Class II aaRS and biotin synthetases"/>
    <property type="match status" value="1"/>
</dbReference>
<organism evidence="2 3">
    <name type="scientific">Halohasta litchfieldiae</name>
    <dbReference type="NCBI Taxonomy" id="1073996"/>
    <lineage>
        <taxon>Archaea</taxon>
        <taxon>Methanobacteriati</taxon>
        <taxon>Methanobacteriota</taxon>
        <taxon>Stenosarchaea group</taxon>
        <taxon>Halobacteria</taxon>
        <taxon>Halobacteriales</taxon>
        <taxon>Haloferacaceae</taxon>
        <taxon>Halohasta</taxon>
    </lineage>
</organism>
<name>A0A1H6V0H8_9EURY</name>
<dbReference type="InterPro" id="IPR004143">
    <property type="entry name" value="BPL_LPL_catalytic"/>
</dbReference>
<dbReference type="PROSITE" id="PS51733">
    <property type="entry name" value="BPL_LPL_CATALYTIC"/>
    <property type="match status" value="1"/>
</dbReference>
<reference evidence="2 3" key="1">
    <citation type="submission" date="2016-10" db="EMBL/GenBank/DDBJ databases">
        <authorList>
            <person name="de Groot N.N."/>
        </authorList>
    </citation>
    <scope>NUCLEOTIDE SEQUENCE [LARGE SCALE GENOMIC DNA]</scope>
    <source>
        <strain evidence="2 3">DSM 22187</strain>
    </source>
</reference>
<accession>A0A2H4PZR9</accession>
<dbReference type="KEGG" id="hae:halTADL_0822"/>
<sequence length="242" mass="25077">MDIRVYRGRADDPAADRAVTANLLTQTAETGVPAVRVWRPHRQVAFGRRDSHADGYDAATEAAEARGYHAVDRRVGGRAVAYTGRTLAIAHAVPIDDIRQGMCDRYSETSQLLVDVLSDLGADVTRGEPANAYCPGSHSVSSVDGGEPVGKVAGVAQRVQSGAALIAGCLTVAEADESELSAVLGPVYRKLDIPFDPDSVGSVSTAGGPDDPGVIAEAVETALVGTRSPTVSHAGTTETQGN</sequence>
<dbReference type="EMBL" id="FNYR01000014">
    <property type="protein sequence ID" value="SEI98021.1"/>
    <property type="molecule type" value="Genomic_DNA"/>
</dbReference>
<evidence type="ECO:0000313" key="3">
    <source>
        <dbReference type="Proteomes" id="UP000198888"/>
    </source>
</evidence>
<feature type="domain" description="BPL/LPL catalytic" evidence="1">
    <location>
        <begin position="29"/>
        <end position="216"/>
    </location>
</feature>
<dbReference type="Pfam" id="PF21948">
    <property type="entry name" value="LplA-B_cat"/>
    <property type="match status" value="1"/>
</dbReference>
<dbReference type="InterPro" id="IPR045864">
    <property type="entry name" value="aa-tRNA-synth_II/BPL/LPL"/>
</dbReference>
<protein>
    <submittedName>
        <fullName evidence="2">Lipoate-protein ligase A</fullName>
    </submittedName>
</protein>
<gene>
    <name evidence="2" type="ORF">SAMN05444271_11477</name>
</gene>
<evidence type="ECO:0000259" key="1">
    <source>
        <dbReference type="PROSITE" id="PS51733"/>
    </source>
</evidence>
<dbReference type="Gene3D" id="3.30.930.10">
    <property type="entry name" value="Bira Bifunctional Protein, Domain 2"/>
    <property type="match status" value="1"/>
</dbReference>
<keyword evidence="2" id="KW-0436">Ligase</keyword>
<accession>A0A1H6V0H8</accession>